<dbReference type="OMA" id="PEPENNI"/>
<sequence length="640" mass="71037">MVNETELEEGEARFDDNDAGFDPDTALSYIKNQRHESALLIGFMFDKRLQHVLGHFQKDFEQEMSAELLGPKYGGYGSFLPVHKHPTAIPSHTNTLNSNKPSSPKTFHMEAAPAPLNPVALVDPVKPAALHHKDVCVDQNAPSVDDVASKDASLSRGETFLSKNETPAGGLVNPTGQRSLKVRIKVGSYKPAIKNDEIYSGLGLLTPSSSMSNNTDDSSDNDPPIESHDAPFDSPRSILRDMSSIFVPGSRLLSPLNESLLCLKNKVTPLFMGRQTSFSVVVDDSSSVREEVKQMEPESVDCKQGLTSDIKVKPSSDYITSETNRAAKKDVPLKIRETKKEMMKDQLFGNEFTSNESAESYEQKKVKKLSLDSRGVRLIVCENEPDVIKHETDRFEKKVGLRAINCEPQEAKSSNNMAKLPFERKNKLTGIHKKENLRSNLSGVTKDKKTALRDIVEVRNSYKDLFDTDNGAIKVENTPGNAIPADVAATQQIVVGPAAPPDNWVGCDRCEKWRLLPIGIEPHNLPDKWLCSMSTWLPGRNRCDIGEDETTRGVQELNLQFISQSQGILQCNDSMVNIRNSERKNSNIHSETMANKFEKSKSRPPEGASSSLIEASHSSMDALQLDRQKRKGLNERNQLL</sequence>
<feature type="region of interest" description="Disordered" evidence="4">
    <location>
        <begin position="207"/>
        <end position="236"/>
    </location>
</feature>
<keyword evidence="8" id="KW-1185">Reference proteome</keyword>
<dbReference type="Gramene" id="mRNA:HanXRQr2_Chr03g0122031">
    <property type="protein sequence ID" value="mRNA:HanXRQr2_Chr03g0122031"/>
    <property type="gene ID" value="HanXRQr2_Chr03g0122031"/>
</dbReference>
<evidence type="ECO:0000313" key="7">
    <source>
        <dbReference type="EMBL" id="OTG31820.1"/>
    </source>
</evidence>
<dbReference type="AlphaFoldDB" id="A0A251V889"/>
<dbReference type="Gene3D" id="3.30.40.100">
    <property type="match status" value="1"/>
</dbReference>
<evidence type="ECO:0000256" key="2">
    <source>
        <dbReference type="ARBA" id="ARBA00022771"/>
    </source>
</evidence>
<dbReference type="InParanoid" id="A0A251V889"/>
<dbReference type="Proteomes" id="UP000215914">
    <property type="component" value="Chromosome 3"/>
</dbReference>
<dbReference type="EMBL" id="CM007892">
    <property type="protein sequence ID" value="OTG31820.1"/>
    <property type="molecule type" value="Genomic_DNA"/>
</dbReference>
<evidence type="ECO:0000313" key="6">
    <source>
        <dbReference type="EMBL" id="KAF5815342.1"/>
    </source>
</evidence>
<feature type="domain" description="CW-type" evidence="5">
    <location>
        <begin position="498"/>
        <end position="551"/>
    </location>
</feature>
<name>A0A251V889_HELAN</name>
<organism evidence="7 8">
    <name type="scientific">Helianthus annuus</name>
    <name type="common">Common sunflower</name>
    <dbReference type="NCBI Taxonomy" id="4232"/>
    <lineage>
        <taxon>Eukaryota</taxon>
        <taxon>Viridiplantae</taxon>
        <taxon>Streptophyta</taxon>
        <taxon>Embryophyta</taxon>
        <taxon>Tracheophyta</taxon>
        <taxon>Spermatophyta</taxon>
        <taxon>Magnoliopsida</taxon>
        <taxon>eudicotyledons</taxon>
        <taxon>Gunneridae</taxon>
        <taxon>Pentapetalae</taxon>
        <taxon>asterids</taxon>
        <taxon>campanulids</taxon>
        <taxon>Asterales</taxon>
        <taxon>Asteraceae</taxon>
        <taxon>Asteroideae</taxon>
        <taxon>Heliantheae alliance</taxon>
        <taxon>Heliantheae</taxon>
        <taxon>Helianthus</taxon>
    </lineage>
</organism>
<gene>
    <name evidence="7" type="ORF">HannXRQ_Chr03g0079941</name>
    <name evidence="6" type="ORF">HanXRQr2_Chr03g0122031</name>
</gene>
<dbReference type="STRING" id="4232.A0A251V889"/>
<keyword evidence="2" id="KW-0863">Zinc-finger</keyword>
<evidence type="ECO:0000256" key="1">
    <source>
        <dbReference type="ARBA" id="ARBA00022723"/>
    </source>
</evidence>
<dbReference type="GO" id="GO:0008270">
    <property type="term" value="F:zinc ion binding"/>
    <property type="evidence" value="ECO:0007669"/>
    <property type="project" value="UniProtKB-KW"/>
</dbReference>
<dbReference type="InterPro" id="IPR055300">
    <property type="entry name" value="CWZF3/5/7"/>
</dbReference>
<accession>A0A251V889</accession>
<evidence type="ECO:0000259" key="5">
    <source>
        <dbReference type="PROSITE" id="PS51050"/>
    </source>
</evidence>
<evidence type="ECO:0000256" key="4">
    <source>
        <dbReference type="SAM" id="MobiDB-lite"/>
    </source>
</evidence>
<feature type="region of interest" description="Disordered" evidence="4">
    <location>
        <begin position="593"/>
        <end position="640"/>
    </location>
</feature>
<dbReference type="Pfam" id="PF07496">
    <property type="entry name" value="zf-CW"/>
    <property type="match status" value="1"/>
</dbReference>
<dbReference type="EMBL" id="MNCJ02000318">
    <property type="protein sequence ID" value="KAF5815342.1"/>
    <property type="molecule type" value="Genomic_DNA"/>
</dbReference>
<dbReference type="PROSITE" id="PS51050">
    <property type="entry name" value="ZF_CW"/>
    <property type="match status" value="1"/>
</dbReference>
<dbReference type="InterPro" id="IPR011124">
    <property type="entry name" value="Znf_CW"/>
</dbReference>
<evidence type="ECO:0000313" key="8">
    <source>
        <dbReference type="Proteomes" id="UP000215914"/>
    </source>
</evidence>
<dbReference type="PANTHER" id="PTHR46524:SF12">
    <property type="entry name" value="CW-TYPE DOMAIN-CONTAINING PROTEIN"/>
    <property type="match status" value="1"/>
</dbReference>
<reference evidence="6" key="3">
    <citation type="submission" date="2020-06" db="EMBL/GenBank/DDBJ databases">
        <title>Helianthus annuus Genome sequencing and assembly Release 2.</title>
        <authorList>
            <person name="Gouzy J."/>
            <person name="Langlade N."/>
            <person name="Munos S."/>
        </authorList>
    </citation>
    <scope>NUCLEOTIDE SEQUENCE</scope>
    <source>
        <tissue evidence="6">Leaves</tissue>
    </source>
</reference>
<keyword evidence="3" id="KW-0862">Zinc</keyword>
<proteinExistence type="predicted"/>
<keyword evidence="1" id="KW-0479">Metal-binding</keyword>
<protein>
    <submittedName>
        <fullName evidence="7">Putative zinc finger, CW-type</fullName>
    </submittedName>
    <submittedName>
        <fullName evidence="6">Transcription factor &amp; chromatin remodeling CW-Zn family</fullName>
    </submittedName>
</protein>
<feature type="compositionally biased region" description="Low complexity" evidence="4">
    <location>
        <begin position="207"/>
        <end position="224"/>
    </location>
</feature>
<dbReference type="PANTHER" id="PTHR46524">
    <property type="entry name" value="CW-TYPE ZINC FINGER"/>
    <property type="match status" value="1"/>
</dbReference>
<evidence type="ECO:0000256" key="3">
    <source>
        <dbReference type="ARBA" id="ARBA00022833"/>
    </source>
</evidence>
<feature type="compositionally biased region" description="Low complexity" evidence="4">
    <location>
        <begin position="609"/>
        <end position="619"/>
    </location>
</feature>
<reference evidence="6 8" key="1">
    <citation type="journal article" date="2017" name="Nature">
        <title>The sunflower genome provides insights into oil metabolism, flowering and Asterid evolution.</title>
        <authorList>
            <person name="Badouin H."/>
            <person name="Gouzy J."/>
            <person name="Grassa C.J."/>
            <person name="Murat F."/>
            <person name="Staton S.E."/>
            <person name="Cottret L."/>
            <person name="Lelandais-Briere C."/>
            <person name="Owens G.L."/>
            <person name="Carrere S."/>
            <person name="Mayjonade B."/>
            <person name="Legrand L."/>
            <person name="Gill N."/>
            <person name="Kane N.C."/>
            <person name="Bowers J.E."/>
            <person name="Hubner S."/>
            <person name="Bellec A."/>
            <person name="Berard A."/>
            <person name="Berges H."/>
            <person name="Blanchet N."/>
            <person name="Boniface M.C."/>
            <person name="Brunel D."/>
            <person name="Catrice O."/>
            <person name="Chaidir N."/>
            <person name="Claudel C."/>
            <person name="Donnadieu C."/>
            <person name="Faraut T."/>
            <person name="Fievet G."/>
            <person name="Helmstetter N."/>
            <person name="King M."/>
            <person name="Knapp S.J."/>
            <person name="Lai Z."/>
            <person name="Le Paslier M.C."/>
            <person name="Lippi Y."/>
            <person name="Lorenzon L."/>
            <person name="Mandel J.R."/>
            <person name="Marage G."/>
            <person name="Marchand G."/>
            <person name="Marquand E."/>
            <person name="Bret-Mestries E."/>
            <person name="Morien E."/>
            <person name="Nambeesan S."/>
            <person name="Nguyen T."/>
            <person name="Pegot-Espagnet P."/>
            <person name="Pouilly N."/>
            <person name="Raftis F."/>
            <person name="Sallet E."/>
            <person name="Schiex T."/>
            <person name="Thomas J."/>
            <person name="Vandecasteele C."/>
            <person name="Vares D."/>
            <person name="Vear F."/>
            <person name="Vautrin S."/>
            <person name="Crespi M."/>
            <person name="Mangin B."/>
            <person name="Burke J.M."/>
            <person name="Salse J."/>
            <person name="Munos S."/>
            <person name="Vincourt P."/>
            <person name="Rieseberg L.H."/>
            <person name="Langlade N.B."/>
        </authorList>
    </citation>
    <scope>NUCLEOTIDE SEQUENCE [LARGE SCALE GENOMIC DNA]</scope>
    <source>
        <strain evidence="8">cv. SF193</strain>
        <tissue evidence="6">Leaves</tissue>
    </source>
</reference>
<reference evidence="7" key="2">
    <citation type="submission" date="2017-02" db="EMBL/GenBank/DDBJ databases">
        <title>Sunflower complete genome.</title>
        <authorList>
            <person name="Langlade N."/>
            <person name="Munos S."/>
        </authorList>
    </citation>
    <scope>NUCLEOTIDE SEQUENCE [LARGE SCALE GENOMIC DNA]</scope>
    <source>
        <tissue evidence="7">Leaves</tissue>
    </source>
</reference>